<keyword evidence="1" id="KW-0175">Coiled coil</keyword>
<protein>
    <submittedName>
        <fullName evidence="2">Uncharacterized protein</fullName>
    </submittedName>
</protein>
<gene>
    <name evidence="2" type="ORF">AMYX_41400</name>
</gene>
<dbReference type="RefSeq" id="WP_176068857.1">
    <property type="nucleotide sequence ID" value="NZ_BJTG01000014.1"/>
</dbReference>
<sequence length="122" mass="13336">MTRTPGARERGGELAAWQRLEDEAAHAAAGLRAARERARVARSRAADRRERGEQARLAGQEAFAVGLLDAADAHELTARRAEVEAVELERRHGALRREADARRVRLGARGSSPVRLAPEELA</sequence>
<evidence type="ECO:0000313" key="2">
    <source>
        <dbReference type="EMBL" id="GEJ59399.1"/>
    </source>
</evidence>
<keyword evidence="3" id="KW-1185">Reference proteome</keyword>
<dbReference type="AlphaFoldDB" id="A0A7I9VTF3"/>
<dbReference type="EMBL" id="BJTG01000014">
    <property type="protein sequence ID" value="GEJ59399.1"/>
    <property type="molecule type" value="Genomic_DNA"/>
</dbReference>
<name>A0A7I9VTF3_9BACT</name>
<accession>A0A7I9VTF3</accession>
<feature type="coiled-coil region" evidence="1">
    <location>
        <begin position="71"/>
        <end position="98"/>
    </location>
</feature>
<evidence type="ECO:0000256" key="1">
    <source>
        <dbReference type="SAM" id="Coils"/>
    </source>
</evidence>
<reference evidence="3" key="1">
    <citation type="journal article" date="2020" name="Appl. Environ. Microbiol.">
        <title>Diazotrophic Anaeromyxobacter Isolates from Soils.</title>
        <authorList>
            <person name="Masuda Y."/>
            <person name="Yamanaka H."/>
            <person name="Xu Z.X."/>
            <person name="Shiratori Y."/>
            <person name="Aono T."/>
            <person name="Amachi S."/>
            <person name="Senoo K."/>
            <person name="Itoh H."/>
        </authorList>
    </citation>
    <scope>NUCLEOTIDE SEQUENCE [LARGE SCALE GENOMIC DNA]</scope>
    <source>
        <strain evidence="3">R267</strain>
    </source>
</reference>
<proteinExistence type="predicted"/>
<dbReference type="Proteomes" id="UP000503640">
    <property type="component" value="Unassembled WGS sequence"/>
</dbReference>
<organism evidence="2 3">
    <name type="scientific">Anaeromyxobacter diazotrophicus</name>
    <dbReference type="NCBI Taxonomy" id="2590199"/>
    <lineage>
        <taxon>Bacteria</taxon>
        <taxon>Pseudomonadati</taxon>
        <taxon>Myxococcota</taxon>
        <taxon>Myxococcia</taxon>
        <taxon>Myxococcales</taxon>
        <taxon>Cystobacterineae</taxon>
        <taxon>Anaeromyxobacteraceae</taxon>
        <taxon>Anaeromyxobacter</taxon>
    </lineage>
</organism>
<evidence type="ECO:0000313" key="3">
    <source>
        <dbReference type="Proteomes" id="UP000503640"/>
    </source>
</evidence>
<comment type="caution">
    <text evidence="2">The sequence shown here is derived from an EMBL/GenBank/DDBJ whole genome shotgun (WGS) entry which is preliminary data.</text>
</comment>